<name>A0A1M5Z1A4_9FIRM</name>
<keyword evidence="2" id="KW-1185">Reference proteome</keyword>
<dbReference type="Gene3D" id="1.20.5.170">
    <property type="match status" value="1"/>
</dbReference>
<dbReference type="EMBL" id="FQXV01000012">
    <property type="protein sequence ID" value="SHI18019.1"/>
    <property type="molecule type" value="Genomic_DNA"/>
</dbReference>
<evidence type="ECO:0000313" key="2">
    <source>
        <dbReference type="Proteomes" id="UP000183995"/>
    </source>
</evidence>
<sequence length="103" mass="11808">MDKELLAAIGQMIDEKLKPVHQSITGMHQDITGMQQDITGMQQDIADVKQEVVKTNLKLETDITKRLDSLTDGYILNHEKQHDLERQLTDLQRRVEALEIKVS</sequence>
<organism evidence="1 2">
    <name type="scientific">Sporobacter termitidis DSM 10068</name>
    <dbReference type="NCBI Taxonomy" id="1123282"/>
    <lineage>
        <taxon>Bacteria</taxon>
        <taxon>Bacillati</taxon>
        <taxon>Bacillota</taxon>
        <taxon>Clostridia</taxon>
        <taxon>Eubacteriales</taxon>
        <taxon>Oscillospiraceae</taxon>
        <taxon>Sporobacter</taxon>
    </lineage>
</organism>
<evidence type="ECO:0000313" key="1">
    <source>
        <dbReference type="EMBL" id="SHI18019.1"/>
    </source>
</evidence>
<gene>
    <name evidence="1" type="ORF">SAMN02745823_03083</name>
</gene>
<accession>A0A1M5Z1A4</accession>
<dbReference type="RefSeq" id="WP_073080829.1">
    <property type="nucleotide sequence ID" value="NZ_FQXV01000012.1"/>
</dbReference>
<dbReference type="OrthoDB" id="1868660at2"/>
<dbReference type="AlphaFoldDB" id="A0A1M5Z1A4"/>
<dbReference type="Proteomes" id="UP000183995">
    <property type="component" value="Unassembled WGS sequence"/>
</dbReference>
<proteinExistence type="predicted"/>
<dbReference type="STRING" id="1123282.SAMN02745823_03083"/>
<reference evidence="1 2" key="1">
    <citation type="submission" date="2016-11" db="EMBL/GenBank/DDBJ databases">
        <authorList>
            <person name="Jaros S."/>
            <person name="Januszkiewicz K."/>
            <person name="Wedrychowicz H."/>
        </authorList>
    </citation>
    <scope>NUCLEOTIDE SEQUENCE [LARGE SCALE GENOMIC DNA]</scope>
    <source>
        <strain evidence="1 2">DSM 10068</strain>
    </source>
</reference>
<protein>
    <submittedName>
        <fullName evidence="1">Uncharacterized protein</fullName>
    </submittedName>
</protein>